<dbReference type="InterPro" id="IPR035959">
    <property type="entry name" value="RutC-like_sf"/>
</dbReference>
<dbReference type="Gene3D" id="3.30.1330.40">
    <property type="entry name" value="RutC-like"/>
    <property type="match status" value="1"/>
</dbReference>
<dbReference type="Pfam" id="PF01042">
    <property type="entry name" value="Ribonuc_L-PSP"/>
    <property type="match status" value="1"/>
</dbReference>
<accession>A0A917B584</accession>
<name>A0A917B584_9MICO</name>
<evidence type="ECO:0000313" key="2">
    <source>
        <dbReference type="Proteomes" id="UP000598775"/>
    </source>
</evidence>
<dbReference type="Proteomes" id="UP000598775">
    <property type="component" value="Unassembled WGS sequence"/>
</dbReference>
<dbReference type="InterPro" id="IPR006175">
    <property type="entry name" value="YjgF/YER057c/UK114"/>
</dbReference>
<reference evidence="1 2" key="1">
    <citation type="journal article" date="2014" name="Int. J. Syst. Evol. Microbiol.">
        <title>Complete genome sequence of Corynebacterium casei LMG S-19264T (=DSM 44701T), isolated from a smear-ripened cheese.</title>
        <authorList>
            <consortium name="US DOE Joint Genome Institute (JGI-PGF)"/>
            <person name="Walter F."/>
            <person name="Albersmeier A."/>
            <person name="Kalinowski J."/>
            <person name="Ruckert C."/>
        </authorList>
    </citation>
    <scope>NUCLEOTIDE SEQUENCE [LARGE SCALE GENOMIC DNA]</scope>
    <source>
        <strain evidence="1 2">CGMCC 1.12976</strain>
    </source>
</reference>
<comment type="caution">
    <text evidence="1">The sequence shown here is derived from an EMBL/GenBank/DDBJ whole genome shotgun (WGS) entry which is preliminary data.</text>
</comment>
<dbReference type="EMBL" id="BMGP01000002">
    <property type="protein sequence ID" value="GGF22778.1"/>
    <property type="molecule type" value="Genomic_DNA"/>
</dbReference>
<organism evidence="1 2">
    <name type="scientific">Subtercola lobariae</name>
    <dbReference type="NCBI Taxonomy" id="1588641"/>
    <lineage>
        <taxon>Bacteria</taxon>
        <taxon>Bacillati</taxon>
        <taxon>Actinomycetota</taxon>
        <taxon>Actinomycetes</taxon>
        <taxon>Micrococcales</taxon>
        <taxon>Microbacteriaceae</taxon>
        <taxon>Subtercola</taxon>
    </lineage>
</organism>
<sequence length="134" mass="13614">MGKYSHLGVTEANVKVAVFSGQIGVTGAGRPAAGAAAQTRLIFDAISGLLKSQGATPADLIKLVTFVVSRDALAEFTAVRDEVYAEWFPAGDYPSSTILVVAGLAAESLLVEVEGSFACPPESSGGAVAAQKGE</sequence>
<evidence type="ECO:0008006" key="3">
    <source>
        <dbReference type="Google" id="ProtNLM"/>
    </source>
</evidence>
<gene>
    <name evidence="1" type="ORF">GCM10011399_15540</name>
</gene>
<dbReference type="CDD" id="cd00448">
    <property type="entry name" value="YjgF_YER057c_UK114_family"/>
    <property type="match status" value="1"/>
</dbReference>
<dbReference type="SUPFAM" id="SSF55298">
    <property type="entry name" value="YjgF-like"/>
    <property type="match status" value="1"/>
</dbReference>
<protein>
    <recommendedName>
        <fullName evidence="3">RidA family protein</fullName>
    </recommendedName>
</protein>
<keyword evidence="2" id="KW-1185">Reference proteome</keyword>
<proteinExistence type="predicted"/>
<dbReference type="AlphaFoldDB" id="A0A917B584"/>
<evidence type="ECO:0000313" key="1">
    <source>
        <dbReference type="EMBL" id="GGF22778.1"/>
    </source>
</evidence>